<sequence>MAPRRSTRTNARTKTKTKTAAPKTSDMVVCATASNLGGGSLKRKSAEETLIDGKQVKKKKEADVAQLDALANGNDNSCTIEDLVDNEAITAPTSAATTTDPSARTTSVAAFTGGAFDIYPMVLPQLNDITTQTKPGTPVDYTALYAKIIELQEDHSNSGKLSIYFPPGSDSIGCGRLRCHLPCFVQPMWNEPLDIGIEGVARHANLELDVGEKTRLRNGGDDAVPSGEGITGSLLLVRGMVGVDGLGGSLKLFTTPVSDGLRLYRGVLSSEVAFGHLLYVNGYAKDANECTFSFWLVPSKENASLECRHLEDELADIRFLGDDAF</sequence>
<dbReference type="Proteomes" id="UP001465976">
    <property type="component" value="Unassembled WGS sequence"/>
</dbReference>
<gene>
    <name evidence="2" type="ORF">V5O48_013841</name>
</gene>
<reference evidence="2 3" key="1">
    <citation type="submission" date="2024-02" db="EMBL/GenBank/DDBJ databases">
        <title>A draft genome for the cacao thread blight pathogen Marasmius crinis-equi.</title>
        <authorList>
            <person name="Cohen S.P."/>
            <person name="Baruah I.K."/>
            <person name="Amoako-Attah I."/>
            <person name="Bukari Y."/>
            <person name="Meinhardt L.W."/>
            <person name="Bailey B.A."/>
        </authorList>
    </citation>
    <scope>NUCLEOTIDE SEQUENCE [LARGE SCALE GENOMIC DNA]</scope>
    <source>
        <strain evidence="2 3">GH-76</strain>
    </source>
</reference>
<organism evidence="2 3">
    <name type="scientific">Marasmius crinis-equi</name>
    <dbReference type="NCBI Taxonomy" id="585013"/>
    <lineage>
        <taxon>Eukaryota</taxon>
        <taxon>Fungi</taxon>
        <taxon>Dikarya</taxon>
        <taxon>Basidiomycota</taxon>
        <taxon>Agaricomycotina</taxon>
        <taxon>Agaricomycetes</taxon>
        <taxon>Agaricomycetidae</taxon>
        <taxon>Agaricales</taxon>
        <taxon>Marasmiineae</taxon>
        <taxon>Marasmiaceae</taxon>
        <taxon>Marasmius</taxon>
    </lineage>
</organism>
<feature type="region of interest" description="Disordered" evidence="1">
    <location>
        <begin position="1"/>
        <end position="24"/>
    </location>
</feature>
<accession>A0ABR3EYY8</accession>
<evidence type="ECO:0000313" key="2">
    <source>
        <dbReference type="EMBL" id="KAL0568147.1"/>
    </source>
</evidence>
<evidence type="ECO:0000313" key="3">
    <source>
        <dbReference type="Proteomes" id="UP001465976"/>
    </source>
</evidence>
<evidence type="ECO:0000256" key="1">
    <source>
        <dbReference type="SAM" id="MobiDB-lite"/>
    </source>
</evidence>
<keyword evidence="3" id="KW-1185">Reference proteome</keyword>
<proteinExistence type="predicted"/>
<dbReference type="EMBL" id="JBAHYK010001403">
    <property type="protein sequence ID" value="KAL0568147.1"/>
    <property type="molecule type" value="Genomic_DNA"/>
</dbReference>
<name>A0ABR3EYY8_9AGAR</name>
<protein>
    <submittedName>
        <fullName evidence="2">Uncharacterized protein</fullName>
    </submittedName>
</protein>
<comment type="caution">
    <text evidence="2">The sequence shown here is derived from an EMBL/GenBank/DDBJ whole genome shotgun (WGS) entry which is preliminary data.</text>
</comment>
<feature type="compositionally biased region" description="Basic residues" evidence="1">
    <location>
        <begin position="1"/>
        <end position="17"/>
    </location>
</feature>